<feature type="transmembrane region" description="Helical" evidence="1">
    <location>
        <begin position="152"/>
        <end position="173"/>
    </location>
</feature>
<evidence type="ECO:0008006" key="4">
    <source>
        <dbReference type="Google" id="ProtNLM"/>
    </source>
</evidence>
<name>A0ABR6BC52_9PSEU</name>
<feature type="transmembrane region" description="Helical" evidence="1">
    <location>
        <begin position="38"/>
        <end position="61"/>
    </location>
</feature>
<feature type="transmembrane region" description="Helical" evidence="1">
    <location>
        <begin position="73"/>
        <end position="95"/>
    </location>
</feature>
<feature type="transmembrane region" description="Helical" evidence="1">
    <location>
        <begin position="102"/>
        <end position="119"/>
    </location>
</feature>
<dbReference type="RefSeq" id="WP_182836690.1">
    <property type="nucleotide sequence ID" value="NZ_BAAABQ010000007.1"/>
</dbReference>
<proteinExistence type="predicted"/>
<keyword evidence="1" id="KW-1133">Transmembrane helix</keyword>
<feature type="transmembrane region" description="Helical" evidence="1">
    <location>
        <begin position="125"/>
        <end position="145"/>
    </location>
</feature>
<comment type="caution">
    <text evidence="2">The sequence shown here is derived from an EMBL/GenBank/DDBJ whole genome shotgun (WGS) entry which is preliminary data.</text>
</comment>
<dbReference type="EMBL" id="JACJID010000001">
    <property type="protein sequence ID" value="MBA8924306.1"/>
    <property type="molecule type" value="Genomic_DNA"/>
</dbReference>
<keyword evidence="1" id="KW-0472">Membrane</keyword>
<evidence type="ECO:0000256" key="1">
    <source>
        <dbReference type="SAM" id="Phobius"/>
    </source>
</evidence>
<protein>
    <recommendedName>
        <fullName evidence="4">Yip1 domain-containing protein</fullName>
    </recommendedName>
</protein>
<organism evidence="2 3">
    <name type="scientific">Kutzneria viridogrisea</name>
    <dbReference type="NCBI Taxonomy" id="47990"/>
    <lineage>
        <taxon>Bacteria</taxon>
        <taxon>Bacillati</taxon>
        <taxon>Actinomycetota</taxon>
        <taxon>Actinomycetes</taxon>
        <taxon>Pseudonocardiales</taxon>
        <taxon>Pseudonocardiaceae</taxon>
        <taxon>Kutzneria</taxon>
    </lineage>
</organism>
<feature type="transmembrane region" description="Helical" evidence="1">
    <location>
        <begin position="6"/>
        <end position="26"/>
    </location>
</feature>
<keyword evidence="3" id="KW-1185">Reference proteome</keyword>
<sequence length="177" mass="18919">MDHMFLRDGAMTAAILGFFASAWFGWAQERPPAAWKAALITGSVLSVITAISGGILAWQNWHSGSVLANDGAIRAYLIILGIEFGVAALGAVLLVIRRKPEYLAPWICLVVGIHFYPMASVLQYVSLYVLATVLTVGALLAVPLARRWNLTISAVTGVGAGSSLLLFAVWSMITLAF</sequence>
<dbReference type="Proteomes" id="UP000517916">
    <property type="component" value="Unassembled WGS sequence"/>
</dbReference>
<gene>
    <name evidence="2" type="ORF">BC739_001503</name>
</gene>
<keyword evidence="1" id="KW-0812">Transmembrane</keyword>
<reference evidence="2 3" key="1">
    <citation type="submission" date="2020-08" db="EMBL/GenBank/DDBJ databases">
        <title>Genomic Encyclopedia of Archaeal and Bacterial Type Strains, Phase II (KMG-II): from individual species to whole genera.</title>
        <authorList>
            <person name="Goeker M."/>
        </authorList>
    </citation>
    <scope>NUCLEOTIDE SEQUENCE [LARGE SCALE GENOMIC DNA]</scope>
    <source>
        <strain evidence="2 3">DSM 43850</strain>
    </source>
</reference>
<accession>A0ABR6BC52</accession>
<evidence type="ECO:0000313" key="3">
    <source>
        <dbReference type="Proteomes" id="UP000517916"/>
    </source>
</evidence>
<evidence type="ECO:0000313" key="2">
    <source>
        <dbReference type="EMBL" id="MBA8924306.1"/>
    </source>
</evidence>